<reference evidence="1 2" key="1">
    <citation type="submission" date="2016-08" db="EMBL/GenBank/DDBJ databases">
        <authorList>
            <person name="Seilhamer J.J."/>
        </authorList>
    </citation>
    <scope>NUCLEOTIDE SEQUENCE [LARGE SCALE GENOMIC DNA]</scope>
    <source>
        <strain evidence="1 2">DX4</strain>
    </source>
</reference>
<organism evidence="1 2">
    <name type="scientific">Pedobacter steynii</name>
    <dbReference type="NCBI Taxonomy" id="430522"/>
    <lineage>
        <taxon>Bacteria</taxon>
        <taxon>Pseudomonadati</taxon>
        <taxon>Bacteroidota</taxon>
        <taxon>Sphingobacteriia</taxon>
        <taxon>Sphingobacteriales</taxon>
        <taxon>Sphingobacteriaceae</taxon>
        <taxon>Pedobacter</taxon>
    </lineage>
</organism>
<evidence type="ECO:0000313" key="1">
    <source>
        <dbReference type="EMBL" id="AOM76521.1"/>
    </source>
</evidence>
<proteinExistence type="predicted"/>
<accession>A0A1D7QCU1</accession>
<dbReference type="AlphaFoldDB" id="A0A1D7QCU1"/>
<sequence>MLAKFSYTNRKKMLLPLFGLGLLLSWFLAFSKTFEAVTLHNKLSAKSDQGNDLSFNPVYVQRKQVALDQLLNGYQVGDDWNDHLWMKVSEIAAKRNVSIDYTATKPPIEKDSAAVGMTQSLYFYGNYVQLVRLIDTLESVSKIGKISGLQLKAPNPDILNERAGKNVLRLDFRGLDKYKETL</sequence>
<dbReference type="RefSeq" id="WP_069378217.1">
    <property type="nucleotide sequence ID" value="NZ_CP017141.1"/>
</dbReference>
<dbReference type="OrthoDB" id="757324at2"/>
<dbReference type="Proteomes" id="UP000094313">
    <property type="component" value="Chromosome"/>
</dbReference>
<dbReference type="EMBL" id="CP017141">
    <property type="protein sequence ID" value="AOM76521.1"/>
    <property type="molecule type" value="Genomic_DNA"/>
</dbReference>
<dbReference type="KEGG" id="psty:BFS30_04745"/>
<name>A0A1D7QCU1_9SPHI</name>
<protein>
    <submittedName>
        <fullName evidence="1">Uncharacterized protein</fullName>
    </submittedName>
</protein>
<keyword evidence="2" id="KW-1185">Reference proteome</keyword>
<gene>
    <name evidence="1" type="ORF">BFS30_04745</name>
</gene>
<evidence type="ECO:0000313" key="2">
    <source>
        <dbReference type="Proteomes" id="UP000094313"/>
    </source>
</evidence>